<gene>
    <name evidence="2" type="primary">tbc1d12_1</name>
    <name evidence="2" type="ORF">EYF80_061274</name>
</gene>
<dbReference type="Proteomes" id="UP000314294">
    <property type="component" value="Unassembled WGS sequence"/>
</dbReference>
<comment type="caution">
    <text evidence="2">The sequence shown here is derived from an EMBL/GenBank/DDBJ whole genome shotgun (WGS) entry which is preliminary data.</text>
</comment>
<dbReference type="AlphaFoldDB" id="A0A4Z2EIJ8"/>
<feature type="region of interest" description="Disordered" evidence="1">
    <location>
        <begin position="1"/>
        <end position="73"/>
    </location>
</feature>
<feature type="compositionally biased region" description="Basic and acidic residues" evidence="1">
    <location>
        <begin position="26"/>
        <end position="52"/>
    </location>
</feature>
<dbReference type="OrthoDB" id="294251at2759"/>
<proteinExistence type="predicted"/>
<name>A0A4Z2EIJ8_9TELE</name>
<protein>
    <submittedName>
        <fullName evidence="2">TBC1 domain family member 12</fullName>
    </submittedName>
</protein>
<sequence>MFARRVKDSRPAEQRDPGWKLFGKIPPREGAAKDPKRIQKSDRHDDHTRDLTESTCEVGVFSGRSPAPPITDI</sequence>
<evidence type="ECO:0000313" key="2">
    <source>
        <dbReference type="EMBL" id="TNN28578.1"/>
    </source>
</evidence>
<dbReference type="EMBL" id="SRLO01006732">
    <property type="protein sequence ID" value="TNN28578.1"/>
    <property type="molecule type" value="Genomic_DNA"/>
</dbReference>
<organism evidence="2 3">
    <name type="scientific">Liparis tanakae</name>
    <name type="common">Tanaka's snailfish</name>
    <dbReference type="NCBI Taxonomy" id="230148"/>
    <lineage>
        <taxon>Eukaryota</taxon>
        <taxon>Metazoa</taxon>
        <taxon>Chordata</taxon>
        <taxon>Craniata</taxon>
        <taxon>Vertebrata</taxon>
        <taxon>Euteleostomi</taxon>
        <taxon>Actinopterygii</taxon>
        <taxon>Neopterygii</taxon>
        <taxon>Teleostei</taxon>
        <taxon>Neoteleostei</taxon>
        <taxon>Acanthomorphata</taxon>
        <taxon>Eupercaria</taxon>
        <taxon>Perciformes</taxon>
        <taxon>Cottioidei</taxon>
        <taxon>Cottales</taxon>
        <taxon>Liparidae</taxon>
        <taxon>Liparis</taxon>
    </lineage>
</organism>
<evidence type="ECO:0000256" key="1">
    <source>
        <dbReference type="SAM" id="MobiDB-lite"/>
    </source>
</evidence>
<accession>A0A4Z2EIJ8</accession>
<reference evidence="2 3" key="1">
    <citation type="submission" date="2019-03" db="EMBL/GenBank/DDBJ databases">
        <title>First draft genome of Liparis tanakae, snailfish: a comprehensive survey of snailfish specific genes.</title>
        <authorList>
            <person name="Kim W."/>
            <person name="Song I."/>
            <person name="Jeong J.-H."/>
            <person name="Kim D."/>
            <person name="Kim S."/>
            <person name="Ryu S."/>
            <person name="Song J.Y."/>
            <person name="Lee S.K."/>
        </authorList>
    </citation>
    <scope>NUCLEOTIDE SEQUENCE [LARGE SCALE GENOMIC DNA]</scope>
    <source>
        <tissue evidence="2">Muscle</tissue>
    </source>
</reference>
<feature type="compositionally biased region" description="Basic and acidic residues" evidence="1">
    <location>
        <begin position="1"/>
        <end position="18"/>
    </location>
</feature>
<keyword evidence="3" id="KW-1185">Reference proteome</keyword>
<evidence type="ECO:0000313" key="3">
    <source>
        <dbReference type="Proteomes" id="UP000314294"/>
    </source>
</evidence>